<evidence type="ECO:0000313" key="13">
    <source>
        <dbReference type="EMBL" id="AGA64035.1"/>
    </source>
</evidence>
<dbReference type="RefSeq" id="WP_015272462.1">
    <property type="nucleotide sequence ID" value="NC_019907.1"/>
</dbReference>
<dbReference type="GO" id="GO:0005524">
    <property type="term" value="F:ATP binding"/>
    <property type="evidence" value="ECO:0007669"/>
    <property type="project" value="UniProtKB-KW"/>
</dbReference>
<dbReference type="InterPro" id="IPR001048">
    <property type="entry name" value="Asp/Glu/Uridylate_kinase"/>
</dbReference>
<feature type="binding site" evidence="11">
    <location>
        <position position="74"/>
    </location>
    <ligand>
        <name>UMP</name>
        <dbReference type="ChEBI" id="CHEBI:57865"/>
    </ligand>
</feature>
<feature type="binding site" evidence="11">
    <location>
        <position position="59"/>
    </location>
    <ligand>
        <name>ATP</name>
        <dbReference type="ChEBI" id="CHEBI:30616"/>
    </ligand>
</feature>
<feature type="binding site" evidence="11">
    <location>
        <position position="171"/>
    </location>
    <ligand>
        <name>ATP</name>
        <dbReference type="ChEBI" id="CHEBI:30616"/>
    </ligand>
</feature>
<feature type="binding site" evidence="11">
    <location>
        <position position="55"/>
    </location>
    <ligand>
        <name>ATP</name>
        <dbReference type="ChEBI" id="CHEBI:30616"/>
    </ligand>
</feature>
<evidence type="ECO:0000256" key="10">
    <source>
        <dbReference type="ARBA" id="ARBA00047767"/>
    </source>
</evidence>
<dbReference type="UniPathway" id="UPA00159">
    <property type="reaction ID" value="UER00275"/>
</dbReference>
<evidence type="ECO:0000256" key="3">
    <source>
        <dbReference type="ARBA" id="ARBA00007614"/>
    </source>
</evidence>
<comment type="function">
    <text evidence="11">Catalyzes the reversible phosphorylation of UMP to UDP.</text>
</comment>
<dbReference type="Proteomes" id="UP000010799">
    <property type="component" value="Chromosome"/>
</dbReference>
<feature type="binding site" evidence="11">
    <location>
        <position position="54"/>
    </location>
    <ligand>
        <name>UMP</name>
        <dbReference type="ChEBI" id="CHEBI:57865"/>
    </ligand>
</feature>
<dbReference type="Gene3D" id="3.40.1160.10">
    <property type="entry name" value="Acetylglutamate kinase-like"/>
    <property type="match status" value="1"/>
</dbReference>
<keyword evidence="7 11" id="KW-0418">Kinase</keyword>
<evidence type="ECO:0000256" key="1">
    <source>
        <dbReference type="ARBA" id="ARBA00004496"/>
    </source>
</evidence>
<evidence type="ECO:0000256" key="8">
    <source>
        <dbReference type="ARBA" id="ARBA00022840"/>
    </source>
</evidence>
<feature type="binding site" evidence="11">
    <location>
        <position position="163"/>
    </location>
    <ligand>
        <name>ATP</name>
        <dbReference type="ChEBI" id="CHEBI:30616"/>
    </ligand>
</feature>
<evidence type="ECO:0000256" key="2">
    <source>
        <dbReference type="ARBA" id="ARBA00004791"/>
    </source>
</evidence>
<dbReference type="InterPro" id="IPR011817">
    <property type="entry name" value="Uridylate_kinase"/>
</dbReference>
<reference evidence="13 14" key="1">
    <citation type="journal article" date="2012" name="Stand. Genomic Sci.">
        <title>Complete genome sequence of Liberibacter crescens BT-1.</title>
        <authorList>
            <person name="Leonard M.T."/>
            <person name="Fagen J.R."/>
            <person name="Davis-Richardson A.G."/>
            <person name="Davis M.J."/>
            <person name="Triplett E.W."/>
        </authorList>
    </citation>
    <scope>NUCLEOTIDE SEQUENCE [LARGE SCALE GENOMIC DNA]</scope>
    <source>
        <strain evidence="13 14">BT-1</strain>
    </source>
</reference>
<evidence type="ECO:0000256" key="4">
    <source>
        <dbReference type="ARBA" id="ARBA00022490"/>
    </source>
</evidence>
<dbReference type="Pfam" id="PF00696">
    <property type="entry name" value="AA_kinase"/>
    <property type="match status" value="1"/>
</dbReference>
<dbReference type="PIRSF" id="PIRSF005650">
    <property type="entry name" value="Uridylate_kin"/>
    <property type="match status" value="1"/>
</dbReference>
<comment type="similarity">
    <text evidence="3 11">Belongs to the UMP kinase family.</text>
</comment>
<keyword evidence="11" id="KW-0021">Allosteric enzyme</keyword>
<dbReference type="NCBIfam" id="TIGR02075">
    <property type="entry name" value="pyrH_bact"/>
    <property type="match status" value="1"/>
</dbReference>
<dbReference type="EMBL" id="CP003789">
    <property type="protein sequence ID" value="AGA64035.1"/>
    <property type="molecule type" value="Genomic_DNA"/>
</dbReference>
<feature type="domain" description="Aspartate/glutamate/uridylate kinase" evidence="12">
    <location>
        <begin position="7"/>
        <end position="216"/>
    </location>
</feature>
<comment type="activity regulation">
    <text evidence="11">Allosterically activated by GTP. Inhibited by UTP.</text>
</comment>
<dbReference type="InterPro" id="IPR015963">
    <property type="entry name" value="Uridylate_kinase_bac"/>
</dbReference>
<feature type="binding site" evidence="11">
    <location>
        <begin position="135"/>
        <end position="142"/>
    </location>
    <ligand>
        <name>UMP</name>
        <dbReference type="ChEBI" id="CHEBI:57865"/>
    </ligand>
</feature>
<feature type="binding site" evidence="11">
    <location>
        <begin position="12"/>
        <end position="15"/>
    </location>
    <ligand>
        <name>ATP</name>
        <dbReference type="ChEBI" id="CHEBI:30616"/>
    </ligand>
</feature>
<dbReference type="InterPro" id="IPR036393">
    <property type="entry name" value="AceGlu_kinase-like_sf"/>
</dbReference>
<name>L0ET91_LIBCB</name>
<dbReference type="KEGG" id="lcc:B488_00420"/>
<dbReference type="GO" id="GO:0044210">
    <property type="term" value="P:'de novo' CTP biosynthetic process"/>
    <property type="evidence" value="ECO:0007669"/>
    <property type="project" value="UniProtKB-UniRule"/>
</dbReference>
<proteinExistence type="inferred from homology"/>
<comment type="subunit">
    <text evidence="11">Homohexamer.</text>
</comment>
<dbReference type="EC" id="2.7.4.22" evidence="11"/>
<sequence length="239" mass="25659">MFKPLYKRVLLKLSGESLVGSNGFGVDILAVERVCLDVIEVHSMGVEVGIVVGGGNIFRGLSVASDNFDRVAADTMGMLSTIINALALAASFRKLNIKTVVFSSIFIPQVCEVFSQNAALSYLSQGFIVIFSGGTGNPFLTTDTAAALRAAEIKADAILKGTQVDGVYSCDPKQDVSAIRFDNLTYDQVIEKKLKIMDLVSIVMARDNDIPIVVFSIHDLGGFSKVLKGVGRMTIVSRE</sequence>
<keyword evidence="5 11" id="KW-0808">Transferase</keyword>
<dbReference type="STRING" id="1215343.B488_00420"/>
<comment type="pathway">
    <text evidence="2 11">Pyrimidine metabolism; CTP biosynthesis via de novo pathway; UDP from UMP (UMPK route): step 1/1.</text>
</comment>
<keyword evidence="8 11" id="KW-0067">ATP-binding</keyword>
<evidence type="ECO:0000256" key="7">
    <source>
        <dbReference type="ARBA" id="ARBA00022777"/>
    </source>
</evidence>
<evidence type="ECO:0000256" key="5">
    <source>
        <dbReference type="ARBA" id="ARBA00022679"/>
    </source>
</evidence>
<keyword evidence="6 11" id="KW-0547">Nucleotide-binding</keyword>
<keyword evidence="9 11" id="KW-0665">Pyrimidine biosynthesis</keyword>
<feature type="binding site" evidence="11">
    <location>
        <position position="168"/>
    </location>
    <ligand>
        <name>ATP</name>
        <dbReference type="ChEBI" id="CHEBI:30616"/>
    </ligand>
</feature>
<evidence type="ECO:0000313" key="14">
    <source>
        <dbReference type="Proteomes" id="UP000010799"/>
    </source>
</evidence>
<evidence type="ECO:0000256" key="9">
    <source>
        <dbReference type="ARBA" id="ARBA00022975"/>
    </source>
</evidence>
<accession>L0ET91</accession>
<gene>
    <name evidence="11" type="primary">pyrH</name>
    <name evidence="13" type="ordered locus">B488_00420</name>
</gene>
<dbReference type="PANTHER" id="PTHR42833:SF4">
    <property type="entry name" value="URIDYLATE KINASE PUMPKIN, CHLOROPLASTIC"/>
    <property type="match status" value="1"/>
</dbReference>
<dbReference type="CDD" id="cd04254">
    <property type="entry name" value="AAK_UMPK-PyrH-Ec"/>
    <property type="match status" value="1"/>
</dbReference>
<dbReference type="GO" id="GO:0033862">
    <property type="term" value="F:UMP kinase activity"/>
    <property type="evidence" value="ECO:0007669"/>
    <property type="project" value="UniProtKB-EC"/>
</dbReference>
<feature type="region of interest" description="Involved in allosteric activation by GTP" evidence="11">
    <location>
        <begin position="20"/>
        <end position="25"/>
    </location>
</feature>
<keyword evidence="4 11" id="KW-0963">Cytoplasm</keyword>
<dbReference type="PATRIC" id="fig|1215343.11.peg.45"/>
<evidence type="ECO:0000259" key="12">
    <source>
        <dbReference type="Pfam" id="PF00696"/>
    </source>
</evidence>
<comment type="subcellular location">
    <subcellularLocation>
        <location evidence="1 11">Cytoplasm</location>
    </subcellularLocation>
</comment>
<dbReference type="SUPFAM" id="SSF53633">
    <property type="entry name" value="Carbamate kinase-like"/>
    <property type="match status" value="1"/>
</dbReference>
<evidence type="ECO:0000256" key="6">
    <source>
        <dbReference type="ARBA" id="ARBA00022741"/>
    </source>
</evidence>
<dbReference type="GO" id="GO:0005829">
    <property type="term" value="C:cytosol"/>
    <property type="evidence" value="ECO:0007669"/>
    <property type="project" value="TreeGrafter"/>
</dbReference>
<organism evidence="13 14">
    <name type="scientific">Liberibacter crescens (strain BT-1)</name>
    <dbReference type="NCBI Taxonomy" id="1215343"/>
    <lineage>
        <taxon>Bacteria</taxon>
        <taxon>Pseudomonadati</taxon>
        <taxon>Pseudomonadota</taxon>
        <taxon>Alphaproteobacteria</taxon>
        <taxon>Hyphomicrobiales</taxon>
        <taxon>Rhizobiaceae</taxon>
        <taxon>Liberibacter</taxon>
    </lineage>
</organism>
<dbReference type="PANTHER" id="PTHR42833">
    <property type="entry name" value="URIDYLATE KINASE"/>
    <property type="match status" value="1"/>
</dbReference>
<comment type="catalytic activity">
    <reaction evidence="10 11">
        <text>UMP + ATP = UDP + ADP</text>
        <dbReference type="Rhea" id="RHEA:24400"/>
        <dbReference type="ChEBI" id="CHEBI:30616"/>
        <dbReference type="ChEBI" id="CHEBI:57865"/>
        <dbReference type="ChEBI" id="CHEBI:58223"/>
        <dbReference type="ChEBI" id="CHEBI:456216"/>
        <dbReference type="EC" id="2.7.4.22"/>
    </reaction>
</comment>
<feature type="binding site" evidence="11">
    <location>
        <position position="162"/>
    </location>
    <ligand>
        <name>ATP</name>
        <dbReference type="ChEBI" id="CHEBI:30616"/>
    </ligand>
</feature>
<dbReference type="AlphaFoldDB" id="L0ET91"/>
<keyword evidence="14" id="KW-1185">Reference proteome</keyword>
<dbReference type="HAMAP" id="MF_01220_B">
    <property type="entry name" value="PyrH_B"/>
    <property type="match status" value="1"/>
</dbReference>
<evidence type="ECO:0000256" key="11">
    <source>
        <dbReference type="HAMAP-Rule" id="MF_01220"/>
    </source>
</evidence>
<dbReference type="GO" id="GO:0006225">
    <property type="term" value="P:UDP biosynthetic process"/>
    <property type="evidence" value="ECO:0007669"/>
    <property type="project" value="TreeGrafter"/>
</dbReference>
<dbReference type="HOGENOM" id="CLU_033861_0_0_5"/>
<dbReference type="FunFam" id="3.40.1160.10:FF:000001">
    <property type="entry name" value="Uridylate kinase"/>
    <property type="match status" value="1"/>
</dbReference>
<protein>
    <recommendedName>
        <fullName evidence="11">Uridylate kinase</fullName>
        <shortName evidence="11">UK</shortName>
        <ecNumber evidence="11">2.7.4.22</ecNumber>
    </recommendedName>
    <alternativeName>
        <fullName evidence="11">Uridine monophosphate kinase</fullName>
        <shortName evidence="11">UMP kinase</shortName>
        <shortName evidence="11">UMPK</shortName>
    </alternativeName>
</protein>
<dbReference type="eggNOG" id="COG0528">
    <property type="taxonomic scope" value="Bacteria"/>
</dbReference>